<accession>A0AAV3P3F0</accession>
<name>A0AAV3P3F0_LITER</name>
<evidence type="ECO:0000313" key="3">
    <source>
        <dbReference type="Proteomes" id="UP001454036"/>
    </source>
</evidence>
<sequence length="138" mass="15796">MQWTPREDELKEEERLLIEGKRDGRTSSVTFLDSTPEALWKLSLLEVTFEDQTSKQQCEVHKVEKLQQEAAELETHARDMRIQAQEQKSVVSQLDLEIAGISQQIHILEEEIHAEQAKLEGHLLADLETARLGLIGLL</sequence>
<dbReference type="Proteomes" id="UP001454036">
    <property type="component" value="Unassembled WGS sequence"/>
</dbReference>
<evidence type="ECO:0000313" key="2">
    <source>
        <dbReference type="EMBL" id="GAA0144573.1"/>
    </source>
</evidence>
<keyword evidence="3" id="KW-1185">Reference proteome</keyword>
<dbReference type="AlphaFoldDB" id="A0AAV3P3F0"/>
<organism evidence="2 3">
    <name type="scientific">Lithospermum erythrorhizon</name>
    <name type="common">Purple gromwell</name>
    <name type="synonym">Lithospermum officinale var. erythrorhizon</name>
    <dbReference type="NCBI Taxonomy" id="34254"/>
    <lineage>
        <taxon>Eukaryota</taxon>
        <taxon>Viridiplantae</taxon>
        <taxon>Streptophyta</taxon>
        <taxon>Embryophyta</taxon>
        <taxon>Tracheophyta</taxon>
        <taxon>Spermatophyta</taxon>
        <taxon>Magnoliopsida</taxon>
        <taxon>eudicotyledons</taxon>
        <taxon>Gunneridae</taxon>
        <taxon>Pentapetalae</taxon>
        <taxon>asterids</taxon>
        <taxon>lamiids</taxon>
        <taxon>Boraginales</taxon>
        <taxon>Boraginaceae</taxon>
        <taxon>Boraginoideae</taxon>
        <taxon>Lithospermeae</taxon>
        <taxon>Lithospermum</taxon>
    </lineage>
</organism>
<feature type="coiled-coil region" evidence="1">
    <location>
        <begin position="63"/>
        <end position="118"/>
    </location>
</feature>
<evidence type="ECO:0000256" key="1">
    <source>
        <dbReference type="SAM" id="Coils"/>
    </source>
</evidence>
<protein>
    <submittedName>
        <fullName evidence="2">Uncharacterized protein</fullName>
    </submittedName>
</protein>
<proteinExistence type="predicted"/>
<dbReference type="EMBL" id="BAABME010000664">
    <property type="protein sequence ID" value="GAA0144573.1"/>
    <property type="molecule type" value="Genomic_DNA"/>
</dbReference>
<reference evidence="2 3" key="1">
    <citation type="submission" date="2024-01" db="EMBL/GenBank/DDBJ databases">
        <title>The complete chloroplast genome sequence of Lithospermum erythrorhizon: insights into the phylogenetic relationship among Boraginaceae species and the maternal lineages of purple gromwells.</title>
        <authorList>
            <person name="Okada T."/>
            <person name="Watanabe K."/>
        </authorList>
    </citation>
    <scope>NUCLEOTIDE SEQUENCE [LARGE SCALE GENOMIC DNA]</scope>
</reference>
<gene>
    <name evidence="2" type="ORF">LIER_04988</name>
</gene>
<keyword evidence="1" id="KW-0175">Coiled coil</keyword>
<comment type="caution">
    <text evidence="2">The sequence shown here is derived from an EMBL/GenBank/DDBJ whole genome shotgun (WGS) entry which is preliminary data.</text>
</comment>